<reference evidence="2" key="1">
    <citation type="journal article" date="2015" name="Nature">
        <title>Complex archaea that bridge the gap between prokaryotes and eukaryotes.</title>
        <authorList>
            <person name="Spang A."/>
            <person name="Saw J.H."/>
            <person name="Jorgensen S.L."/>
            <person name="Zaremba-Niedzwiedzka K."/>
            <person name="Martijn J."/>
            <person name="Lind A.E."/>
            <person name="van Eijk R."/>
            <person name="Schleper C."/>
            <person name="Guy L."/>
            <person name="Ettema T.J."/>
        </authorList>
    </citation>
    <scope>NUCLEOTIDE SEQUENCE</scope>
</reference>
<dbReference type="PRINTS" id="PR01270">
    <property type="entry name" value="HDASUPER"/>
</dbReference>
<dbReference type="Gene3D" id="3.40.800.20">
    <property type="entry name" value="Histone deacetylase domain"/>
    <property type="match status" value="2"/>
</dbReference>
<evidence type="ECO:0000313" key="2">
    <source>
        <dbReference type="EMBL" id="KKL67422.1"/>
    </source>
</evidence>
<feature type="domain" description="Histone deacetylase" evidence="1">
    <location>
        <begin position="21"/>
        <end position="156"/>
    </location>
</feature>
<sequence length="256" mass="28994">MKIVFHERYYNSNYTMDPAAEPGRLEGIIDLLTKRKEFEFIKPEPAEKEDILRAHSESHFDYIKRESLLFELASLAAGGSILAAKEGYKGNPTFAVIRPPGHHASADSCWGFCYFNNISISLLKLFSEGKIASAFVLDFDLHTGDGNLNILRNRNDGFKVRILNPSSSGNVNYIKEVENFMQNLNEIDIFVASAGFDEGIKDWGNKLYPEDYHELGNLMKKYSEKLCEGRRFALLEGGYNHEVLPTNVNSFCQGFK</sequence>
<dbReference type="Pfam" id="PF00850">
    <property type="entry name" value="Hist_deacetyl"/>
    <property type="match status" value="1"/>
</dbReference>
<name>A0A0F9GWE5_9ZZZZ</name>
<comment type="caution">
    <text evidence="2">The sequence shown here is derived from an EMBL/GenBank/DDBJ whole genome shotgun (WGS) entry which is preliminary data.</text>
</comment>
<dbReference type="GO" id="GO:0040029">
    <property type="term" value="P:epigenetic regulation of gene expression"/>
    <property type="evidence" value="ECO:0007669"/>
    <property type="project" value="TreeGrafter"/>
</dbReference>
<dbReference type="PANTHER" id="PTHR10625">
    <property type="entry name" value="HISTONE DEACETYLASE HDAC1-RELATED"/>
    <property type="match status" value="1"/>
</dbReference>
<dbReference type="GO" id="GO:0004407">
    <property type="term" value="F:histone deacetylase activity"/>
    <property type="evidence" value="ECO:0007669"/>
    <property type="project" value="TreeGrafter"/>
</dbReference>
<evidence type="ECO:0000259" key="1">
    <source>
        <dbReference type="Pfam" id="PF00850"/>
    </source>
</evidence>
<dbReference type="SUPFAM" id="SSF52768">
    <property type="entry name" value="Arginase/deacetylase"/>
    <property type="match status" value="1"/>
</dbReference>
<dbReference type="EMBL" id="LAZR01026862">
    <property type="protein sequence ID" value="KKL67422.1"/>
    <property type="molecule type" value="Genomic_DNA"/>
</dbReference>
<dbReference type="InterPro" id="IPR023801">
    <property type="entry name" value="His_deacetylse_dom"/>
</dbReference>
<organism evidence="2">
    <name type="scientific">marine sediment metagenome</name>
    <dbReference type="NCBI Taxonomy" id="412755"/>
    <lineage>
        <taxon>unclassified sequences</taxon>
        <taxon>metagenomes</taxon>
        <taxon>ecological metagenomes</taxon>
    </lineage>
</organism>
<protein>
    <recommendedName>
        <fullName evidence="1">Histone deacetylase domain-containing protein</fullName>
    </recommendedName>
</protein>
<proteinExistence type="predicted"/>
<dbReference type="InterPro" id="IPR000286">
    <property type="entry name" value="HDACs"/>
</dbReference>
<accession>A0A0F9GWE5</accession>
<gene>
    <name evidence="2" type="ORF">LCGC14_2135140</name>
</gene>
<dbReference type="InterPro" id="IPR037138">
    <property type="entry name" value="His_deacetylse_dom_sf"/>
</dbReference>
<dbReference type="AlphaFoldDB" id="A0A0F9GWE5"/>
<dbReference type="InterPro" id="IPR023696">
    <property type="entry name" value="Ureohydrolase_dom_sf"/>
</dbReference>